<comment type="caution">
    <text evidence="2">The sequence shown here is derived from an EMBL/GenBank/DDBJ whole genome shotgun (WGS) entry which is preliminary data.</text>
</comment>
<name>A0A4Z2GTC0_9TELE</name>
<evidence type="ECO:0000313" key="2">
    <source>
        <dbReference type="EMBL" id="TNN55844.1"/>
    </source>
</evidence>
<feature type="compositionally biased region" description="Basic and acidic residues" evidence="1">
    <location>
        <begin position="13"/>
        <end position="23"/>
    </location>
</feature>
<organism evidence="2 3">
    <name type="scientific">Liparis tanakae</name>
    <name type="common">Tanaka's snailfish</name>
    <dbReference type="NCBI Taxonomy" id="230148"/>
    <lineage>
        <taxon>Eukaryota</taxon>
        <taxon>Metazoa</taxon>
        <taxon>Chordata</taxon>
        <taxon>Craniata</taxon>
        <taxon>Vertebrata</taxon>
        <taxon>Euteleostomi</taxon>
        <taxon>Actinopterygii</taxon>
        <taxon>Neopterygii</taxon>
        <taxon>Teleostei</taxon>
        <taxon>Neoteleostei</taxon>
        <taxon>Acanthomorphata</taxon>
        <taxon>Eupercaria</taxon>
        <taxon>Perciformes</taxon>
        <taxon>Cottioidei</taxon>
        <taxon>Cottales</taxon>
        <taxon>Liparidae</taxon>
        <taxon>Liparis</taxon>
    </lineage>
</organism>
<reference evidence="2 3" key="1">
    <citation type="submission" date="2019-03" db="EMBL/GenBank/DDBJ databases">
        <title>First draft genome of Liparis tanakae, snailfish: a comprehensive survey of snailfish specific genes.</title>
        <authorList>
            <person name="Kim W."/>
            <person name="Song I."/>
            <person name="Jeong J.-H."/>
            <person name="Kim D."/>
            <person name="Kim S."/>
            <person name="Ryu S."/>
            <person name="Song J.Y."/>
            <person name="Lee S.K."/>
        </authorList>
    </citation>
    <scope>NUCLEOTIDE SEQUENCE [LARGE SCALE GENOMIC DNA]</scope>
    <source>
        <tissue evidence="2">Muscle</tissue>
    </source>
</reference>
<dbReference type="EMBL" id="SRLO01000444">
    <property type="protein sequence ID" value="TNN55844.1"/>
    <property type="molecule type" value="Genomic_DNA"/>
</dbReference>
<feature type="compositionally biased region" description="Basic and acidic residues" evidence="1">
    <location>
        <begin position="56"/>
        <end position="65"/>
    </location>
</feature>
<evidence type="ECO:0000313" key="3">
    <source>
        <dbReference type="Proteomes" id="UP000314294"/>
    </source>
</evidence>
<feature type="compositionally biased region" description="Polar residues" evidence="1">
    <location>
        <begin position="1"/>
        <end position="11"/>
    </location>
</feature>
<feature type="region of interest" description="Disordered" evidence="1">
    <location>
        <begin position="1"/>
        <end position="78"/>
    </location>
</feature>
<sequence>MQCRSGTQQLDRQGFRERLDRKAPALSLIDGPNGTTDKGPHSFRLQPLDSLCSDRSGGRMDEDYFQHQSRGSSSSQHLFSSTRSLTTFCAFAHTMRM</sequence>
<protein>
    <submittedName>
        <fullName evidence="2">Uncharacterized protein</fullName>
    </submittedName>
</protein>
<accession>A0A4Z2GTC0</accession>
<feature type="compositionally biased region" description="Low complexity" evidence="1">
    <location>
        <begin position="66"/>
        <end position="78"/>
    </location>
</feature>
<dbReference type="Proteomes" id="UP000314294">
    <property type="component" value="Unassembled WGS sequence"/>
</dbReference>
<proteinExistence type="predicted"/>
<keyword evidence="3" id="KW-1185">Reference proteome</keyword>
<dbReference type="AlphaFoldDB" id="A0A4Z2GTC0"/>
<gene>
    <name evidence="2" type="ORF">EYF80_033922</name>
</gene>
<evidence type="ECO:0000256" key="1">
    <source>
        <dbReference type="SAM" id="MobiDB-lite"/>
    </source>
</evidence>